<dbReference type="EMBL" id="CBTB010000042">
    <property type="protein sequence ID" value="CDH31171.1"/>
    <property type="molecule type" value="Genomic_DNA"/>
</dbReference>
<name>A0A077QG21_XENBV</name>
<dbReference type="RefSeq" id="WP_038183668.1">
    <property type="nucleotide sequence ID" value="NZ_CAWLWA010000099.1"/>
</dbReference>
<gene>
    <name evidence="1" type="ORF">XBI1_1360001</name>
</gene>
<dbReference type="Proteomes" id="UP000028480">
    <property type="component" value="Unassembled WGS sequence"/>
</dbReference>
<comment type="caution">
    <text evidence="1">The sequence shown here is derived from an EMBL/GenBank/DDBJ whole genome shotgun (WGS) entry which is preliminary data.</text>
</comment>
<organism evidence="1 2">
    <name type="scientific">Xenorhabdus bovienii str. Intermedium</name>
    <dbReference type="NCBI Taxonomy" id="1379677"/>
    <lineage>
        <taxon>Bacteria</taxon>
        <taxon>Pseudomonadati</taxon>
        <taxon>Pseudomonadota</taxon>
        <taxon>Gammaproteobacteria</taxon>
        <taxon>Enterobacterales</taxon>
        <taxon>Morganellaceae</taxon>
        <taxon>Xenorhabdus</taxon>
    </lineage>
</organism>
<reference evidence="1" key="1">
    <citation type="submission" date="2013-07" db="EMBL/GenBank/DDBJ databases">
        <title>Sub-species coevolution in mutualistic symbiosis.</title>
        <authorList>
            <person name="Murfin K."/>
            <person name="Klassen J."/>
            <person name="Lee M."/>
            <person name="Forst S."/>
            <person name="Stock P."/>
            <person name="Goodrich-Blair H."/>
        </authorList>
    </citation>
    <scope>NUCLEOTIDE SEQUENCE [LARGE SCALE GENOMIC DNA]</scope>
    <source>
        <strain evidence="1">Intermedium</strain>
    </source>
</reference>
<dbReference type="HOGENOM" id="CLU_2621210_0_0_6"/>
<accession>A0A077QG21</accession>
<sequence>MLVPILRNAAITSEECQSYVVFMPAYLMIRVAVQAGFAINRRGFTADFAKIFGFMILKAVYKKKDLSSYSHALFVDYI</sequence>
<evidence type="ECO:0000313" key="1">
    <source>
        <dbReference type="EMBL" id="CDH31171.1"/>
    </source>
</evidence>
<protein>
    <submittedName>
        <fullName evidence="1">Uncharacterized protein</fullName>
    </submittedName>
</protein>
<proteinExistence type="predicted"/>
<dbReference type="AlphaFoldDB" id="A0A077QG21"/>
<evidence type="ECO:0000313" key="2">
    <source>
        <dbReference type="Proteomes" id="UP000028480"/>
    </source>
</evidence>